<proteinExistence type="predicted"/>
<feature type="chain" id="PRO_5004282783" evidence="1">
    <location>
        <begin position="23"/>
        <end position="240"/>
    </location>
</feature>
<organism evidence="2 3">
    <name type="scientific">Oryza sativa subsp. japonica</name>
    <name type="common">Rice</name>
    <dbReference type="NCBI Taxonomy" id="39947"/>
    <lineage>
        <taxon>Eukaryota</taxon>
        <taxon>Viridiplantae</taxon>
        <taxon>Streptophyta</taxon>
        <taxon>Embryophyta</taxon>
        <taxon>Tracheophyta</taxon>
        <taxon>Spermatophyta</taxon>
        <taxon>Magnoliopsida</taxon>
        <taxon>Liliopsida</taxon>
        <taxon>Poales</taxon>
        <taxon>Poaceae</taxon>
        <taxon>BOP clade</taxon>
        <taxon>Oryzoideae</taxon>
        <taxon>Oryzeae</taxon>
        <taxon>Oryzinae</taxon>
        <taxon>Oryza</taxon>
        <taxon>Oryza sativa</taxon>
    </lineage>
</organism>
<protein>
    <submittedName>
        <fullName evidence="2">Phospholipid-transporting ATPase 1-like</fullName>
    </submittedName>
</protein>
<dbReference type="AlphaFoldDB" id="Q6ZFG8"/>
<reference evidence="3" key="1">
    <citation type="journal article" date="2005" name="Nature">
        <title>The map-based sequence of the rice genome.</title>
        <authorList>
            <consortium name="International rice genome sequencing project (IRGSP)"/>
            <person name="Matsumoto T."/>
            <person name="Wu J."/>
            <person name="Kanamori H."/>
            <person name="Katayose Y."/>
            <person name="Fujisawa M."/>
            <person name="Namiki N."/>
            <person name="Mizuno H."/>
            <person name="Yamamoto K."/>
            <person name="Antonio B.A."/>
            <person name="Baba T."/>
            <person name="Sakata K."/>
            <person name="Nagamura Y."/>
            <person name="Aoki H."/>
            <person name="Arikawa K."/>
            <person name="Arita K."/>
            <person name="Bito T."/>
            <person name="Chiden Y."/>
            <person name="Fujitsuka N."/>
            <person name="Fukunaka R."/>
            <person name="Hamada M."/>
            <person name="Harada C."/>
            <person name="Hayashi A."/>
            <person name="Hijishita S."/>
            <person name="Honda M."/>
            <person name="Hosokawa S."/>
            <person name="Ichikawa Y."/>
            <person name="Idonuma A."/>
            <person name="Iijima M."/>
            <person name="Ikeda M."/>
            <person name="Ikeno M."/>
            <person name="Ito K."/>
            <person name="Ito S."/>
            <person name="Ito T."/>
            <person name="Ito Y."/>
            <person name="Ito Y."/>
            <person name="Iwabuchi A."/>
            <person name="Kamiya K."/>
            <person name="Karasawa W."/>
            <person name="Kurita K."/>
            <person name="Katagiri S."/>
            <person name="Kikuta A."/>
            <person name="Kobayashi H."/>
            <person name="Kobayashi N."/>
            <person name="Machita K."/>
            <person name="Maehara T."/>
            <person name="Masukawa M."/>
            <person name="Mizubayashi T."/>
            <person name="Mukai Y."/>
            <person name="Nagasaki H."/>
            <person name="Nagata Y."/>
            <person name="Naito S."/>
            <person name="Nakashima M."/>
            <person name="Nakama Y."/>
            <person name="Nakamichi Y."/>
            <person name="Nakamura M."/>
            <person name="Meguro A."/>
            <person name="Negishi M."/>
            <person name="Ohta I."/>
            <person name="Ohta T."/>
            <person name="Okamoto M."/>
            <person name="Ono N."/>
            <person name="Saji S."/>
            <person name="Sakaguchi M."/>
            <person name="Sakai K."/>
            <person name="Shibata M."/>
            <person name="Shimokawa T."/>
            <person name="Song J."/>
            <person name="Takazaki Y."/>
            <person name="Terasawa K."/>
            <person name="Tsugane M."/>
            <person name="Tsuji K."/>
            <person name="Ueda S."/>
            <person name="Waki K."/>
            <person name="Yamagata H."/>
            <person name="Yamamoto M."/>
            <person name="Yamamoto S."/>
            <person name="Yamane H."/>
            <person name="Yoshiki S."/>
            <person name="Yoshihara R."/>
            <person name="Yukawa K."/>
            <person name="Zhong H."/>
            <person name="Yano M."/>
            <person name="Yuan Q."/>
            <person name="Ouyang S."/>
            <person name="Liu J."/>
            <person name="Jones K.M."/>
            <person name="Gansberger K."/>
            <person name="Moffat K."/>
            <person name="Hill J."/>
            <person name="Bera J."/>
            <person name="Fadrosh D."/>
            <person name="Jin S."/>
            <person name="Johri S."/>
            <person name="Kim M."/>
            <person name="Overton L."/>
            <person name="Reardon M."/>
            <person name="Tsitrin T."/>
            <person name="Vuong H."/>
            <person name="Weaver B."/>
            <person name="Ciecko A."/>
            <person name="Tallon L."/>
            <person name="Jackson J."/>
            <person name="Pai G."/>
            <person name="Aken S.V."/>
            <person name="Utterback T."/>
            <person name="Reidmuller S."/>
            <person name="Feldblyum T."/>
            <person name="Hsiao J."/>
            <person name="Zismann V."/>
            <person name="Iobst S."/>
            <person name="de Vazeille A.R."/>
            <person name="Buell C.R."/>
            <person name="Ying K."/>
            <person name="Li Y."/>
            <person name="Lu T."/>
            <person name="Huang Y."/>
            <person name="Zhao Q."/>
            <person name="Feng Q."/>
            <person name="Zhang L."/>
            <person name="Zhu J."/>
            <person name="Weng Q."/>
            <person name="Mu J."/>
            <person name="Lu Y."/>
            <person name="Fan D."/>
            <person name="Liu Y."/>
            <person name="Guan J."/>
            <person name="Zhang Y."/>
            <person name="Yu S."/>
            <person name="Liu X."/>
            <person name="Zhang Y."/>
            <person name="Hong G."/>
            <person name="Han B."/>
            <person name="Choisne N."/>
            <person name="Demange N."/>
            <person name="Orjeda G."/>
            <person name="Samain S."/>
            <person name="Cattolico L."/>
            <person name="Pelletier E."/>
            <person name="Couloux A."/>
            <person name="Segurens B."/>
            <person name="Wincker P."/>
            <person name="D'Hont A."/>
            <person name="Scarpelli C."/>
            <person name="Weissenbach J."/>
            <person name="Salanoubat M."/>
            <person name="Quetier F."/>
            <person name="Yu Y."/>
            <person name="Kim H.R."/>
            <person name="Rambo T."/>
            <person name="Currie J."/>
            <person name="Collura K."/>
            <person name="Luo M."/>
            <person name="Yang T."/>
            <person name="Ammiraju J.S.S."/>
            <person name="Engler F."/>
            <person name="Soderlund C."/>
            <person name="Wing R.A."/>
            <person name="Palmer L.E."/>
            <person name="de la Bastide M."/>
            <person name="Spiegel L."/>
            <person name="Nascimento L."/>
            <person name="Zutavern T."/>
            <person name="O'Shaughnessy A."/>
            <person name="Dike S."/>
            <person name="Dedhia N."/>
            <person name="Preston R."/>
            <person name="Balija V."/>
            <person name="McCombie W.R."/>
            <person name="Chow T."/>
            <person name="Chen H."/>
            <person name="Chung M."/>
            <person name="Chen C."/>
            <person name="Shaw J."/>
            <person name="Wu H."/>
            <person name="Hsiao K."/>
            <person name="Chao Y."/>
            <person name="Chu M."/>
            <person name="Cheng C."/>
            <person name="Hour A."/>
            <person name="Lee P."/>
            <person name="Lin S."/>
            <person name="Lin Y."/>
            <person name="Liou J."/>
            <person name="Liu S."/>
            <person name="Hsing Y."/>
            <person name="Raghuvanshi S."/>
            <person name="Mohanty A."/>
            <person name="Bharti A.K."/>
            <person name="Gaur A."/>
            <person name="Gupta V."/>
            <person name="Kumar D."/>
            <person name="Ravi V."/>
            <person name="Vij S."/>
            <person name="Kapur A."/>
            <person name="Khurana P."/>
            <person name="Khurana P."/>
            <person name="Khurana J.P."/>
            <person name="Tyagi A.K."/>
            <person name="Gaikwad K."/>
            <person name="Singh A."/>
            <person name="Dalal V."/>
            <person name="Srivastava S."/>
            <person name="Dixit A."/>
            <person name="Pal A.K."/>
            <person name="Ghazi I.A."/>
            <person name="Yadav M."/>
            <person name="Pandit A."/>
            <person name="Bhargava A."/>
            <person name="Sureshbabu K."/>
            <person name="Batra K."/>
            <person name="Sharma T.R."/>
            <person name="Mohapatra T."/>
            <person name="Singh N.K."/>
            <person name="Messing J."/>
            <person name="Nelson A.B."/>
            <person name="Fuks G."/>
            <person name="Kavchok S."/>
            <person name="Keizer G."/>
            <person name="Linton E."/>
            <person name="Llaca V."/>
            <person name="Song R."/>
            <person name="Tanyolac B."/>
            <person name="Young S."/>
            <person name="Ho-Il K."/>
            <person name="Hahn J.H."/>
            <person name="Sangsakoo G."/>
            <person name="Vanavichit A."/>
            <person name="de Mattos Luiz.A.T."/>
            <person name="Zimmer P.D."/>
            <person name="Malone G."/>
            <person name="Dellagostin O."/>
            <person name="de Oliveira A.C."/>
            <person name="Bevan M."/>
            <person name="Bancroft I."/>
            <person name="Minx P."/>
            <person name="Cordum H."/>
            <person name="Wilson R."/>
            <person name="Cheng Z."/>
            <person name="Jin W."/>
            <person name="Jiang J."/>
            <person name="Leong S.A."/>
            <person name="Iwama H."/>
            <person name="Gojobori T."/>
            <person name="Itoh T."/>
            <person name="Niimura Y."/>
            <person name="Fujii Y."/>
            <person name="Habara T."/>
            <person name="Sakai H."/>
            <person name="Sato Y."/>
            <person name="Wilson G."/>
            <person name="Kumar K."/>
            <person name="McCouch S."/>
            <person name="Juretic N."/>
            <person name="Hoen D."/>
            <person name="Wright S."/>
            <person name="Bruskiewich R."/>
            <person name="Bureau T."/>
            <person name="Miyao A."/>
            <person name="Hirochika H."/>
            <person name="Nishikawa T."/>
            <person name="Kadowaki K."/>
            <person name="Sugiura M."/>
            <person name="Burr B."/>
            <person name="Sasaki T."/>
        </authorList>
    </citation>
    <scope>NUCLEOTIDE SEQUENCE [LARGE SCALE GENOMIC DNA]</scope>
    <source>
        <strain evidence="3">cv. Nipponbare</strain>
    </source>
</reference>
<feature type="signal peptide" evidence="1">
    <location>
        <begin position="1"/>
        <end position="22"/>
    </location>
</feature>
<accession>Q6ZFG8</accession>
<sequence>MLASLHPLSLSLGFLAIVDLDGRRVVFLGTSNIYGFLATVDVDGHRAVSLSTSNIMLRNCELKITTWAIGVAVYTVRDTKVKCSRLETHTNRETIVLTLLCTLVSLLAGIWLSDHSNELGVIPYFRKKDFSNPNEIENYKWYSTTPRWWAPWQGPGWWGWSERSTAGSDDEDDHSGAIATACAKKAPPSIAVRLEKEMAFYGDGGGTEGGDVASAGPRGSAIDSRYRSVSTVNIIKTGEN</sequence>
<gene>
    <name evidence="2" type="primary">OJ1756_G07.25</name>
</gene>
<dbReference type="PANTHER" id="PTHR24092">
    <property type="entry name" value="PROBABLE PHOSPHOLIPID-TRANSPORTING ATPASE"/>
    <property type="match status" value="1"/>
</dbReference>
<evidence type="ECO:0000313" key="2">
    <source>
        <dbReference type="EMBL" id="BAD05270.1"/>
    </source>
</evidence>
<dbReference type="PANTHER" id="PTHR24092:SF181">
    <property type="entry name" value="PHOSPHOLIPID-TRANSPORTING ATPASE"/>
    <property type="match status" value="1"/>
</dbReference>
<dbReference type="Proteomes" id="UP000000763">
    <property type="component" value="Chromosome 8"/>
</dbReference>
<evidence type="ECO:0000256" key="1">
    <source>
        <dbReference type="SAM" id="SignalP"/>
    </source>
</evidence>
<dbReference type="EMBL" id="AP004193">
    <property type="protein sequence ID" value="BAD05270.1"/>
    <property type="molecule type" value="Genomic_DNA"/>
</dbReference>
<reference evidence="3" key="2">
    <citation type="journal article" date="2008" name="Nucleic Acids Res.">
        <title>The rice annotation project database (RAP-DB): 2008 update.</title>
        <authorList>
            <consortium name="The rice annotation project (RAP)"/>
        </authorList>
    </citation>
    <scope>GENOME REANNOTATION</scope>
    <source>
        <strain evidence="3">cv. Nipponbare</strain>
    </source>
</reference>
<name>Q6ZFG8_ORYSJ</name>
<keyword evidence="1" id="KW-0732">Signal</keyword>
<evidence type="ECO:0000313" key="3">
    <source>
        <dbReference type="Proteomes" id="UP000000763"/>
    </source>
</evidence>